<feature type="compositionally biased region" description="Basic and acidic residues" evidence="1">
    <location>
        <begin position="8"/>
        <end position="17"/>
    </location>
</feature>
<evidence type="ECO:0000313" key="2">
    <source>
        <dbReference type="EMBL" id="KAJ3226393.1"/>
    </source>
</evidence>
<sequence>MSNLTSSESEKITKESRISVSTSPIETENISPLDEAVPALIINEETTTMHFLCKSKLGWIAWREKEASLFSLFERAFSASRCELKFGESMDEFGLEIEIPNNQIEKFEKFFKGKALLTEINKIHGQDPCTIIAGDVRLSNLKKTRGSGMTVANSSIPSSLTVIQTRIRLLKDCMDRRDKEFQAVKDQSIAQEDQISLKFEQIEKKLEKKNLMVLENINKVKKELINIVLKELSTLDD</sequence>
<gene>
    <name evidence="2" type="ORF">HK099_004971</name>
</gene>
<evidence type="ECO:0000313" key="3">
    <source>
        <dbReference type="Proteomes" id="UP001211065"/>
    </source>
</evidence>
<evidence type="ECO:0000256" key="1">
    <source>
        <dbReference type="SAM" id="MobiDB-lite"/>
    </source>
</evidence>
<organism evidence="2 3">
    <name type="scientific">Clydaea vesicula</name>
    <dbReference type="NCBI Taxonomy" id="447962"/>
    <lineage>
        <taxon>Eukaryota</taxon>
        <taxon>Fungi</taxon>
        <taxon>Fungi incertae sedis</taxon>
        <taxon>Chytridiomycota</taxon>
        <taxon>Chytridiomycota incertae sedis</taxon>
        <taxon>Chytridiomycetes</taxon>
        <taxon>Lobulomycetales</taxon>
        <taxon>Lobulomycetaceae</taxon>
        <taxon>Clydaea</taxon>
    </lineage>
</organism>
<dbReference type="EMBL" id="JADGJW010000037">
    <property type="protein sequence ID" value="KAJ3226393.1"/>
    <property type="molecule type" value="Genomic_DNA"/>
</dbReference>
<comment type="caution">
    <text evidence="2">The sequence shown here is derived from an EMBL/GenBank/DDBJ whole genome shotgun (WGS) entry which is preliminary data.</text>
</comment>
<keyword evidence="3" id="KW-1185">Reference proteome</keyword>
<accession>A0AAD5U937</accession>
<proteinExistence type="predicted"/>
<dbReference type="Proteomes" id="UP001211065">
    <property type="component" value="Unassembled WGS sequence"/>
</dbReference>
<name>A0AAD5U937_9FUNG</name>
<protein>
    <submittedName>
        <fullName evidence="2">Uncharacterized protein</fullName>
    </submittedName>
</protein>
<dbReference type="AlphaFoldDB" id="A0AAD5U937"/>
<feature type="region of interest" description="Disordered" evidence="1">
    <location>
        <begin position="1"/>
        <end position="20"/>
    </location>
</feature>
<reference evidence="2" key="1">
    <citation type="submission" date="2020-05" db="EMBL/GenBank/DDBJ databases">
        <title>Phylogenomic resolution of chytrid fungi.</title>
        <authorList>
            <person name="Stajich J.E."/>
            <person name="Amses K."/>
            <person name="Simmons R."/>
            <person name="Seto K."/>
            <person name="Myers J."/>
            <person name="Bonds A."/>
            <person name="Quandt C.A."/>
            <person name="Barry K."/>
            <person name="Liu P."/>
            <person name="Grigoriev I."/>
            <person name="Longcore J.E."/>
            <person name="James T.Y."/>
        </authorList>
    </citation>
    <scope>NUCLEOTIDE SEQUENCE</scope>
    <source>
        <strain evidence="2">JEL0476</strain>
    </source>
</reference>